<dbReference type="EMBL" id="ML976986">
    <property type="protein sequence ID" value="KAF1958675.1"/>
    <property type="molecule type" value="Genomic_DNA"/>
</dbReference>
<accession>A0A6A5U1G2</accession>
<evidence type="ECO:0000259" key="2">
    <source>
        <dbReference type="Pfam" id="PF24494"/>
    </source>
</evidence>
<dbReference type="AlphaFoldDB" id="A0A6A5U1G2"/>
<name>A0A6A5U1G2_9PLEO</name>
<reference evidence="3" key="1">
    <citation type="journal article" date="2020" name="Stud. Mycol.">
        <title>101 Dothideomycetes genomes: a test case for predicting lifestyles and emergence of pathogens.</title>
        <authorList>
            <person name="Haridas S."/>
            <person name="Albert R."/>
            <person name="Binder M."/>
            <person name="Bloem J."/>
            <person name="Labutti K."/>
            <person name="Salamov A."/>
            <person name="Andreopoulos B."/>
            <person name="Baker S."/>
            <person name="Barry K."/>
            <person name="Bills G."/>
            <person name="Bluhm B."/>
            <person name="Cannon C."/>
            <person name="Castanera R."/>
            <person name="Culley D."/>
            <person name="Daum C."/>
            <person name="Ezra D."/>
            <person name="Gonzalez J."/>
            <person name="Henrissat B."/>
            <person name="Kuo A."/>
            <person name="Liang C."/>
            <person name="Lipzen A."/>
            <person name="Lutzoni F."/>
            <person name="Magnuson J."/>
            <person name="Mondo S."/>
            <person name="Nolan M."/>
            <person name="Ohm R."/>
            <person name="Pangilinan J."/>
            <person name="Park H.-J."/>
            <person name="Ramirez L."/>
            <person name="Alfaro M."/>
            <person name="Sun H."/>
            <person name="Tritt A."/>
            <person name="Yoshinaga Y."/>
            <person name="Zwiers L.-H."/>
            <person name="Turgeon B."/>
            <person name="Goodwin S."/>
            <person name="Spatafora J."/>
            <person name="Crous P."/>
            <person name="Grigoriev I."/>
        </authorList>
    </citation>
    <scope>NUCLEOTIDE SEQUENCE</scope>
    <source>
        <strain evidence="3">CBS 675.92</strain>
    </source>
</reference>
<keyword evidence="4" id="KW-1185">Reference proteome</keyword>
<protein>
    <recommendedName>
        <fullName evidence="2">DUF7587 domain-containing protein</fullName>
    </recommendedName>
</protein>
<dbReference type="Proteomes" id="UP000800035">
    <property type="component" value="Unassembled WGS sequence"/>
</dbReference>
<evidence type="ECO:0000256" key="1">
    <source>
        <dbReference type="SAM" id="MobiDB-lite"/>
    </source>
</evidence>
<sequence>MPLEINADGLMLWVPSGAMERLSMSPELGHNHMERNPKARDNDAEFSILNSPSTPSARTGHVNNTPDCLSLATVSILPSWEYTFKEQLQDFAAAAAAPTLNPESSYESDSTDFLFQPSATPCPDMESKGISKKKRPVNRRLFYGCSTTKRQSLNGQKSENIQALENLKYVEHSPRHQYTEEERELICVLFRFYISNDFTPIFNGITGLNLPKGRVTIQFQSHLRYHGARAFPHSFGRVFNCALNDPNNNFAAARGLTEKTAKLLQIQLKRRESNDEALAASGQAAKSKSKRVRKAHQALIRQASSAKAPLHNNNPYIQPKEIATAAPKQTELYVDVNTQPKGQCTTAHAALAYRVFSNQSYTMYDPEIGFYTRGYANWHGQFLPPLSPDKDQVALLFLGHRHLSKTGGDASAYISVTTSLLQAMKYAATQRDPHIGLINLSHQSLQQEHKVIHAAKIIRKLRQHSQLSWTKYKGETELLIWANISKDALLAVRPLQDLYNLQHNHTCAGLGLDAFIPGRTTRIIGRNLRQREVPLDARTARAIGMMGKELGMDDKNVSCQHIAEFIARVVDGWGFRVSDQQQSMSAISMVFSKALASNSRIFGLQDVGEAFRAGVAEGLQSRAYYTSRMPKSRPS</sequence>
<feature type="compositionally biased region" description="Polar residues" evidence="1">
    <location>
        <begin position="101"/>
        <end position="119"/>
    </location>
</feature>
<feature type="region of interest" description="Disordered" evidence="1">
    <location>
        <begin position="101"/>
        <end position="133"/>
    </location>
</feature>
<evidence type="ECO:0000313" key="3">
    <source>
        <dbReference type="EMBL" id="KAF1958675.1"/>
    </source>
</evidence>
<evidence type="ECO:0000313" key="4">
    <source>
        <dbReference type="Proteomes" id="UP000800035"/>
    </source>
</evidence>
<dbReference type="OrthoDB" id="3798037at2759"/>
<dbReference type="InterPro" id="IPR056009">
    <property type="entry name" value="DUF7587"/>
</dbReference>
<organism evidence="3 4">
    <name type="scientific">Byssothecium circinans</name>
    <dbReference type="NCBI Taxonomy" id="147558"/>
    <lineage>
        <taxon>Eukaryota</taxon>
        <taxon>Fungi</taxon>
        <taxon>Dikarya</taxon>
        <taxon>Ascomycota</taxon>
        <taxon>Pezizomycotina</taxon>
        <taxon>Dothideomycetes</taxon>
        <taxon>Pleosporomycetidae</taxon>
        <taxon>Pleosporales</taxon>
        <taxon>Massarineae</taxon>
        <taxon>Massarinaceae</taxon>
        <taxon>Byssothecium</taxon>
    </lineage>
</organism>
<proteinExistence type="predicted"/>
<feature type="domain" description="DUF7587" evidence="2">
    <location>
        <begin position="351"/>
        <end position="497"/>
    </location>
</feature>
<dbReference type="Pfam" id="PF24494">
    <property type="entry name" value="DUF7587"/>
    <property type="match status" value="1"/>
</dbReference>
<gene>
    <name evidence="3" type="ORF">CC80DRAFT_502613</name>
</gene>